<reference evidence="1 2" key="1">
    <citation type="submission" date="2023-02" db="EMBL/GenBank/DDBJ databases">
        <title>Comparative genomics and fermentation flavor characterization of five lactic acid bacteria reveal flavor biosynthesis metabolic pathways in fermented muskmelon puree.</title>
        <authorList>
            <person name="Yuan L."/>
            <person name="Li M."/>
            <person name="Xu X."/>
            <person name="Lao F."/>
            <person name="Wu J."/>
        </authorList>
    </citation>
    <scope>NUCLEOTIDE SEQUENCE [LARGE SCALE GENOMIC DNA]</scope>
    <source>
        <strain evidence="1 2">Ca-4</strain>
        <plasmid evidence="1 2">unnamed3</plasmid>
    </source>
</reference>
<sequence>MYLPNRSKSKPAPQPRHPEAKYKTVDVIVIVYDGINLSDIKVKSSDIDNLVNGSYQHRFLPIWNEYSGKKHLIDISNIREIVIEENEA</sequence>
<protein>
    <submittedName>
        <fullName evidence="1">Uncharacterized protein</fullName>
    </submittedName>
</protein>
<evidence type="ECO:0000313" key="1">
    <source>
        <dbReference type="EMBL" id="WEA58253.1"/>
    </source>
</evidence>
<dbReference type="RefSeq" id="WP_275000701.1">
    <property type="nucleotide sequence ID" value="NZ_CP118742.1"/>
</dbReference>
<geneLocation type="plasmid" evidence="1 2">
    <name>unnamed3</name>
</geneLocation>
<organism evidence="1 2">
    <name type="scientific">Pediococcus pentosaceus</name>
    <dbReference type="NCBI Taxonomy" id="1255"/>
    <lineage>
        <taxon>Bacteria</taxon>
        <taxon>Bacillati</taxon>
        <taxon>Bacillota</taxon>
        <taxon>Bacilli</taxon>
        <taxon>Lactobacillales</taxon>
        <taxon>Lactobacillaceae</taxon>
        <taxon>Pediococcus</taxon>
    </lineage>
</organism>
<gene>
    <name evidence="1" type="ORF">PWB86_09600</name>
</gene>
<accession>A0ABD7X935</accession>
<proteinExistence type="predicted"/>
<dbReference type="Proteomes" id="UP001214131">
    <property type="component" value="Plasmid unnamed3"/>
</dbReference>
<keyword evidence="1" id="KW-0614">Plasmid</keyword>
<evidence type="ECO:0000313" key="2">
    <source>
        <dbReference type="Proteomes" id="UP001214131"/>
    </source>
</evidence>
<dbReference type="AlphaFoldDB" id="A0ABD7X935"/>
<dbReference type="EMBL" id="CP118742">
    <property type="protein sequence ID" value="WEA58253.1"/>
    <property type="molecule type" value="Genomic_DNA"/>
</dbReference>
<name>A0ABD7X935_PEDPE</name>